<dbReference type="RefSeq" id="WP_371752486.1">
    <property type="nucleotide sequence ID" value="NZ_JAYJLD010000002.1"/>
</dbReference>
<sequence length="294" mass="33760">MKTKREIRQRRQERIKELTDKREKQYHRSEPPREAFERNQAEAYRPPYDKRLEDPEYVWKMKRSSFGWDNDPYDFEHQGGDDRWREWTTRPTKKQFKGKILFSILVFGLVWGMFQLHSPWALKGQEWVRKAMTEDYQFAKAAAWYRQVFGDTPVILPAFGKDKNKDKQAVSGQADEPWVRPAQGRVITSFAATGQGIFLHADPASPVKALLTGRVVQVTRTAENGILVVIQHAGGYESVYGLLGSSPLGKNDWVKGGSLIGNTGDQQDPGKANLYFAVRKNSQYLNPTDVMSFD</sequence>
<proteinExistence type="predicted"/>
<dbReference type="PANTHER" id="PTHR21666:SF270">
    <property type="entry name" value="MUREIN HYDROLASE ACTIVATOR ENVC"/>
    <property type="match status" value="1"/>
</dbReference>
<dbReference type="InterPro" id="IPR050570">
    <property type="entry name" value="Cell_wall_metabolism_enzyme"/>
</dbReference>
<protein>
    <submittedName>
        <fullName evidence="4">M23 family metallopeptidase</fullName>
        <ecNumber evidence="4">3.4.-.-</ecNumber>
    </submittedName>
</protein>
<feature type="transmembrane region" description="Helical" evidence="2">
    <location>
        <begin position="100"/>
        <end position="122"/>
    </location>
</feature>
<dbReference type="EMBL" id="JAYJLD010000002">
    <property type="protein sequence ID" value="MEB3100372.1"/>
    <property type="molecule type" value="Genomic_DNA"/>
</dbReference>
<feature type="domain" description="M23ase beta-sheet core" evidence="3">
    <location>
        <begin position="195"/>
        <end position="287"/>
    </location>
</feature>
<keyword evidence="2" id="KW-1133">Transmembrane helix</keyword>
<gene>
    <name evidence="4" type="ORF">VF724_01695</name>
</gene>
<evidence type="ECO:0000256" key="1">
    <source>
        <dbReference type="SAM" id="MobiDB-lite"/>
    </source>
</evidence>
<dbReference type="GO" id="GO:0016787">
    <property type="term" value="F:hydrolase activity"/>
    <property type="evidence" value="ECO:0007669"/>
    <property type="project" value="UniProtKB-KW"/>
</dbReference>
<dbReference type="SUPFAM" id="SSF51261">
    <property type="entry name" value="Duplicated hybrid motif"/>
    <property type="match status" value="1"/>
</dbReference>
<evidence type="ECO:0000256" key="2">
    <source>
        <dbReference type="SAM" id="Phobius"/>
    </source>
</evidence>
<dbReference type="EC" id="3.4.-.-" evidence="4"/>
<dbReference type="Gene3D" id="2.70.70.10">
    <property type="entry name" value="Glucose Permease (Domain IIA)"/>
    <property type="match status" value="1"/>
</dbReference>
<keyword evidence="4" id="KW-0378">Hydrolase</keyword>
<dbReference type="Proteomes" id="UP001310386">
    <property type="component" value="Unassembled WGS sequence"/>
</dbReference>
<evidence type="ECO:0000313" key="4">
    <source>
        <dbReference type="EMBL" id="MEB3100372.1"/>
    </source>
</evidence>
<comment type="caution">
    <text evidence="4">The sequence shown here is derived from an EMBL/GenBank/DDBJ whole genome shotgun (WGS) entry which is preliminary data.</text>
</comment>
<feature type="compositionally biased region" description="Basic and acidic residues" evidence="1">
    <location>
        <begin position="1"/>
        <end position="40"/>
    </location>
</feature>
<dbReference type="Pfam" id="PF01551">
    <property type="entry name" value="Peptidase_M23"/>
    <property type="match status" value="1"/>
</dbReference>
<keyword evidence="2" id="KW-0472">Membrane</keyword>
<name>A0ABU5ZDP6_9BACL</name>
<dbReference type="PANTHER" id="PTHR21666">
    <property type="entry name" value="PEPTIDASE-RELATED"/>
    <property type="match status" value="1"/>
</dbReference>
<evidence type="ECO:0000259" key="3">
    <source>
        <dbReference type="Pfam" id="PF01551"/>
    </source>
</evidence>
<dbReference type="InterPro" id="IPR016047">
    <property type="entry name" value="M23ase_b-sheet_dom"/>
</dbReference>
<organism evidence="4 5">
    <name type="scientific">Ferviditalea candida</name>
    <dbReference type="NCBI Taxonomy" id="3108399"/>
    <lineage>
        <taxon>Bacteria</taxon>
        <taxon>Bacillati</taxon>
        <taxon>Bacillota</taxon>
        <taxon>Bacilli</taxon>
        <taxon>Bacillales</taxon>
        <taxon>Paenibacillaceae</taxon>
        <taxon>Ferviditalea</taxon>
    </lineage>
</organism>
<evidence type="ECO:0000313" key="5">
    <source>
        <dbReference type="Proteomes" id="UP001310386"/>
    </source>
</evidence>
<reference evidence="4" key="1">
    <citation type="submission" date="2023-12" db="EMBL/GenBank/DDBJ databases">
        <title>Fervidustalea candida gen. nov., sp. nov., a novel member of the family Paenibacillaceae isolated from a geothermal area.</title>
        <authorList>
            <person name="Li W.-J."/>
            <person name="Jiao J.-Y."/>
            <person name="Chen Y."/>
        </authorList>
    </citation>
    <scope>NUCLEOTIDE SEQUENCE</scope>
    <source>
        <strain evidence="4">SYSU GA230002</strain>
    </source>
</reference>
<dbReference type="CDD" id="cd12797">
    <property type="entry name" value="M23_peptidase"/>
    <property type="match status" value="1"/>
</dbReference>
<feature type="region of interest" description="Disordered" evidence="1">
    <location>
        <begin position="1"/>
        <end position="44"/>
    </location>
</feature>
<accession>A0ABU5ZDP6</accession>
<dbReference type="InterPro" id="IPR011055">
    <property type="entry name" value="Dup_hybrid_motif"/>
</dbReference>
<keyword evidence="5" id="KW-1185">Reference proteome</keyword>
<keyword evidence="2" id="KW-0812">Transmembrane</keyword>